<dbReference type="RefSeq" id="WP_231008538.1">
    <property type="nucleotide sequence ID" value="NZ_JAJNEC010000007.1"/>
</dbReference>
<dbReference type="SUPFAM" id="SSF48230">
    <property type="entry name" value="Chondroitin AC/alginate lyase"/>
    <property type="match status" value="1"/>
</dbReference>
<dbReference type="Gene3D" id="2.60.40.2750">
    <property type="match status" value="1"/>
</dbReference>
<dbReference type="Gene3D" id="2.70.98.70">
    <property type="match status" value="1"/>
</dbReference>
<evidence type="ECO:0000259" key="2">
    <source>
        <dbReference type="Pfam" id="PF18675"/>
    </source>
</evidence>
<evidence type="ECO:0000256" key="1">
    <source>
        <dbReference type="SAM" id="Phobius"/>
    </source>
</evidence>
<accession>A0ABS8PXZ5</accession>
<dbReference type="InterPro" id="IPR008929">
    <property type="entry name" value="Chondroitin_lyas"/>
</dbReference>
<reference evidence="3 4" key="1">
    <citation type="submission" date="2021-11" db="EMBL/GenBank/DDBJ databases">
        <title>Genomic of Niabella pedocola.</title>
        <authorList>
            <person name="Wu T."/>
        </authorList>
    </citation>
    <scope>NUCLEOTIDE SEQUENCE [LARGE SCALE GENOMIC DNA]</scope>
    <source>
        <strain evidence="3 4">JCM 31011</strain>
    </source>
</reference>
<keyword evidence="1" id="KW-0472">Membrane</keyword>
<dbReference type="Pfam" id="PF18675">
    <property type="entry name" value="HepII_C"/>
    <property type="match status" value="1"/>
</dbReference>
<keyword evidence="1" id="KW-0812">Transmembrane</keyword>
<proteinExistence type="predicted"/>
<keyword evidence="1" id="KW-1133">Transmembrane helix</keyword>
<dbReference type="Gene3D" id="1.50.10.100">
    <property type="entry name" value="Chondroitin AC/alginate lyase"/>
    <property type="match status" value="1"/>
</dbReference>
<gene>
    <name evidence="3" type="ORF">LQ567_24420</name>
</gene>
<evidence type="ECO:0000313" key="4">
    <source>
        <dbReference type="Proteomes" id="UP001199816"/>
    </source>
</evidence>
<organism evidence="3 4">
    <name type="scientific">Niabella pedocola</name>
    <dbReference type="NCBI Taxonomy" id="1752077"/>
    <lineage>
        <taxon>Bacteria</taxon>
        <taxon>Pseudomonadati</taxon>
        <taxon>Bacteroidota</taxon>
        <taxon>Chitinophagia</taxon>
        <taxon>Chitinophagales</taxon>
        <taxon>Chitinophagaceae</taxon>
        <taxon>Niabella</taxon>
    </lineage>
</organism>
<dbReference type="EMBL" id="JAJNEC010000007">
    <property type="protein sequence ID" value="MCD2425951.1"/>
    <property type="molecule type" value="Genomic_DNA"/>
</dbReference>
<name>A0ABS8PXZ5_9BACT</name>
<comment type="caution">
    <text evidence="3">The sequence shown here is derived from an EMBL/GenBank/DDBJ whole genome shotgun (WGS) entry which is preliminary data.</text>
</comment>
<dbReference type="Proteomes" id="UP001199816">
    <property type="component" value="Unassembled WGS sequence"/>
</dbReference>
<evidence type="ECO:0000313" key="3">
    <source>
        <dbReference type="EMBL" id="MCD2425951.1"/>
    </source>
</evidence>
<dbReference type="InterPro" id="IPR040925">
    <property type="entry name" value="HepII_C"/>
</dbReference>
<protein>
    <recommendedName>
        <fullName evidence="2">Heparinase II C-terminal domain-containing protein</fullName>
    </recommendedName>
</protein>
<feature type="domain" description="Heparinase II C-terminal" evidence="2">
    <location>
        <begin position="838"/>
        <end position="913"/>
    </location>
</feature>
<sequence>MQTSSNPYQHFIVCMAIFMVLAPFHIAHGMQPGTQAKEAPGIYRFEAATAQINSNTAEVVSDSRLTSKKAVALKQGVAAAIKGNRTTPDLVYAVKLPRASRYRMFTFAVTDEKGAALLKNAKTKYESLFLRLQIGNNRATNRVVYVPWNVLRQETGKFDIAATDEIKIWLPEGVRLEYIEFSAYTPPAVPLGARNYHPKVLPPSGHPRLWVNRQSLPIIKKNLDAEEHRLAWEQVKKKALTPFEFRFDPEAELPFNTALEAAAETKAFYSLMTGDVKTGRAAVRLMTDYLSHVEFGNLLDVTREIGRAIYTASLVYDWCYDLLTPEERNILCRHLFRLADDMECGWPPFLQSIVNGHGNEAQLCRDLLSMSIAVYDEDPLPYRYCAYTVLEQLVPMRAFEYQSPRHNQGILYGDYRFRWDMHAAWLLYRMSGQRVFDANIQNVRRYWQYMRLPDGQLLRDGDGVAAGAPDRPYYWKGTFTALLNYAYAADPVLKDAFMREGGLPDNPVLFLLLNDPALKPENNLQSLPLTIDFGRVLGGMIARTGWNMGADSRDVIAEIKGGGYHFANHQHSDAGALQLYYRGLQLGDIGVYAFYGTPYDFNFNKRSVAHSMMLAVEPGEKFGATEANDGGTRFNQRFPKTPVEVQTDSLFRNGEVRSADFGPSKQTPAFSYFQADLTSAYSKKMERYTRAFCFLNMQRPDVPAVVILADDMTTAQAGTEKIWQVNTLHQPEVVHGNLVLQNWANGVVGKTLVTTLLPKAGERTLKVLSGENTHEVFDHTYQPPPTVLPEARAHRVMISPVNKNRRQRFLNVLQVMEGEARPLAVDYYETAASSVIVVGDRVVSVSNTPELIGKDFSIRIPPGSAYQVLLTGLAAGQWEVRDQKRNKTTRYTVTTGKNTLSFQSAGGAYSIRRRR</sequence>
<feature type="transmembrane region" description="Helical" evidence="1">
    <location>
        <begin position="12"/>
        <end position="30"/>
    </location>
</feature>
<keyword evidence="4" id="KW-1185">Reference proteome</keyword>